<feature type="domain" description="GLTSCR protein conserved" evidence="3">
    <location>
        <begin position="44"/>
        <end position="155"/>
    </location>
</feature>
<feature type="compositionally biased region" description="Basic and acidic residues" evidence="2">
    <location>
        <begin position="251"/>
        <end position="283"/>
    </location>
</feature>
<proteinExistence type="predicted"/>
<dbReference type="Proteomes" id="UP001314263">
    <property type="component" value="Unassembled WGS sequence"/>
</dbReference>
<feature type="compositionally biased region" description="Low complexity" evidence="2">
    <location>
        <begin position="206"/>
        <end position="250"/>
    </location>
</feature>
<keyword evidence="5" id="KW-1185">Reference proteome</keyword>
<evidence type="ECO:0000313" key="4">
    <source>
        <dbReference type="EMBL" id="CAK0745846.1"/>
    </source>
</evidence>
<evidence type="ECO:0000259" key="3">
    <source>
        <dbReference type="Pfam" id="PF15249"/>
    </source>
</evidence>
<name>A0AAV1HUM5_9CHLO</name>
<evidence type="ECO:0000256" key="2">
    <source>
        <dbReference type="SAM" id="MobiDB-lite"/>
    </source>
</evidence>
<dbReference type="PANTHER" id="PTHR15572:SF0">
    <property type="entry name" value="GLUTAMINE-RICH PROTEIN-RELATED"/>
    <property type="match status" value="1"/>
</dbReference>
<feature type="compositionally biased region" description="Low complexity" evidence="2">
    <location>
        <begin position="188"/>
        <end position="199"/>
    </location>
</feature>
<organism evidence="4 5">
    <name type="scientific">Coccomyxa viridis</name>
    <dbReference type="NCBI Taxonomy" id="1274662"/>
    <lineage>
        <taxon>Eukaryota</taxon>
        <taxon>Viridiplantae</taxon>
        <taxon>Chlorophyta</taxon>
        <taxon>core chlorophytes</taxon>
        <taxon>Trebouxiophyceae</taxon>
        <taxon>Trebouxiophyceae incertae sedis</taxon>
        <taxon>Coccomyxaceae</taxon>
        <taxon>Coccomyxa</taxon>
    </lineage>
</organism>
<reference evidence="4 5" key="1">
    <citation type="submission" date="2023-10" db="EMBL/GenBank/DDBJ databases">
        <authorList>
            <person name="Maclean D."/>
            <person name="Macfadyen A."/>
        </authorList>
    </citation>
    <scope>NUCLEOTIDE SEQUENCE [LARGE SCALE GENOMIC DNA]</scope>
</reference>
<dbReference type="GO" id="GO:0016514">
    <property type="term" value="C:SWI/SNF complex"/>
    <property type="evidence" value="ECO:0007669"/>
    <property type="project" value="TreeGrafter"/>
</dbReference>
<dbReference type="InterPro" id="IPR052438">
    <property type="entry name" value="Chromatin_remod/trans_coact"/>
</dbReference>
<protein>
    <recommendedName>
        <fullName evidence="3">GLTSCR protein conserved domain-containing protein</fullName>
    </recommendedName>
</protein>
<feature type="region of interest" description="Disordered" evidence="2">
    <location>
        <begin position="188"/>
        <end position="290"/>
    </location>
</feature>
<dbReference type="PANTHER" id="PTHR15572">
    <property type="entry name" value="GLIOMA TUMOR SUPPRESSOR CANDIDATE REGION GENE 1"/>
    <property type="match status" value="1"/>
</dbReference>
<dbReference type="GO" id="GO:0045893">
    <property type="term" value="P:positive regulation of DNA-templated transcription"/>
    <property type="evidence" value="ECO:0007669"/>
    <property type="project" value="TreeGrafter"/>
</dbReference>
<dbReference type="AlphaFoldDB" id="A0AAV1HUM5"/>
<sequence>MNPSAPHSMPPASVVVVPSSAPTPVQQQPYVKRQQEYISDDVYRCCNPDIHAPFRNLQDALDRLLPYHVFHTDDGEADAIKHKAEDGMPISEQEAAGQEILQRSARLLQQMQGLERQIEAEQGTRSAPGKSRAEEEYFLARLVADAERKEIARLQKEAQEEAKRQLEERMHRELEARTAIAQQLANQAVAAAMAASTAAGPTVSVAPSLGSQPSGQPGSAGQLGSPAPPAAAAAASAGATAPGASAQAVSTEKRAAAAAPEEKLKAKPEQALKAEPEPVKDEPGGWSGWA</sequence>
<dbReference type="EMBL" id="CAUYUE010000002">
    <property type="protein sequence ID" value="CAK0745846.1"/>
    <property type="molecule type" value="Genomic_DNA"/>
</dbReference>
<comment type="caution">
    <text evidence="4">The sequence shown here is derived from an EMBL/GenBank/DDBJ whole genome shotgun (WGS) entry which is preliminary data.</text>
</comment>
<keyword evidence="1" id="KW-0175">Coiled coil</keyword>
<feature type="coiled-coil region" evidence="1">
    <location>
        <begin position="104"/>
        <end position="177"/>
    </location>
</feature>
<gene>
    <name evidence="4" type="ORF">CVIRNUC_001649</name>
</gene>
<dbReference type="Pfam" id="PF15249">
    <property type="entry name" value="GLTSCR1"/>
    <property type="match status" value="1"/>
</dbReference>
<dbReference type="InterPro" id="IPR015671">
    <property type="entry name" value="GSCR1_dom"/>
</dbReference>
<evidence type="ECO:0000313" key="5">
    <source>
        <dbReference type="Proteomes" id="UP001314263"/>
    </source>
</evidence>
<evidence type="ECO:0000256" key="1">
    <source>
        <dbReference type="SAM" id="Coils"/>
    </source>
</evidence>
<accession>A0AAV1HUM5</accession>